<dbReference type="Gene3D" id="2.160.10.10">
    <property type="entry name" value="Hexapeptide repeat proteins"/>
    <property type="match status" value="1"/>
</dbReference>
<dbReference type="PANTHER" id="PTHR43300">
    <property type="entry name" value="ACETYLTRANSFERASE"/>
    <property type="match status" value="1"/>
</dbReference>
<keyword evidence="1" id="KW-0808">Transferase</keyword>
<dbReference type="InterPro" id="IPR011004">
    <property type="entry name" value="Trimer_LpxA-like_sf"/>
</dbReference>
<evidence type="ECO:0000256" key="1">
    <source>
        <dbReference type="ARBA" id="ARBA00022679"/>
    </source>
</evidence>
<reference evidence="3 4" key="1">
    <citation type="submission" date="2021-03" db="EMBL/GenBank/DDBJ databases">
        <title>Sequencing the genomes of 1000 actinobacteria strains.</title>
        <authorList>
            <person name="Klenk H.-P."/>
        </authorList>
    </citation>
    <scope>NUCLEOTIDE SEQUENCE [LARGE SCALE GENOMIC DNA]</scope>
    <source>
        <strain evidence="3 4">DSM 15454</strain>
    </source>
</reference>
<evidence type="ECO:0000256" key="2">
    <source>
        <dbReference type="ARBA" id="ARBA00022737"/>
    </source>
</evidence>
<dbReference type="RefSeq" id="WP_209907537.1">
    <property type="nucleotide sequence ID" value="NZ_BAAAMI010000017.1"/>
</dbReference>
<protein>
    <submittedName>
        <fullName evidence="3">Acetyltransferase-like isoleucine patch superfamily enzyme</fullName>
    </submittedName>
</protein>
<accession>A0ABS4WE87</accession>
<keyword evidence="4" id="KW-1185">Reference proteome</keyword>
<organism evidence="3 4">
    <name type="scientific">Paeniglutamicibacter psychrophenolicus</name>
    <dbReference type="NCBI Taxonomy" id="257454"/>
    <lineage>
        <taxon>Bacteria</taxon>
        <taxon>Bacillati</taxon>
        <taxon>Actinomycetota</taxon>
        <taxon>Actinomycetes</taxon>
        <taxon>Micrococcales</taxon>
        <taxon>Micrococcaceae</taxon>
        <taxon>Paeniglutamicibacter</taxon>
    </lineage>
</organism>
<dbReference type="Proteomes" id="UP000766570">
    <property type="component" value="Unassembled WGS sequence"/>
</dbReference>
<gene>
    <name evidence="3" type="ORF">JOF46_002439</name>
</gene>
<sequence>MHLRLSELRPHLISNRIFLMGPGAKTIEATGASYGEDSLIKFAPDLRLEPYATYWAGSGRHLLSMGSFSYTHSRLPLSTRVGRYTSIAKGVKVMGAMHPHEWASTSPVFYNRRLMMETFESDRGEAPAYRKFDYTPEPVVVGNDVWIGEDVTLGHGVHIGDGAVVASNSVVTRDVPPYAVVGGVPAKTIRHRFDEGTVSELRRSAWWNYSPTALNQLDVRDPGEFARGAIGLIEAGAIEPYRPAVLTGRDLAAAVAGVGSNTA</sequence>
<dbReference type="SUPFAM" id="SSF51161">
    <property type="entry name" value="Trimeric LpxA-like enzymes"/>
    <property type="match status" value="1"/>
</dbReference>
<keyword evidence="2" id="KW-0677">Repeat</keyword>
<dbReference type="PANTHER" id="PTHR43300:SF11">
    <property type="entry name" value="ACETYLTRANSFERASE RV3034C-RELATED"/>
    <property type="match status" value="1"/>
</dbReference>
<evidence type="ECO:0000313" key="4">
    <source>
        <dbReference type="Proteomes" id="UP000766570"/>
    </source>
</evidence>
<dbReference type="InterPro" id="IPR050179">
    <property type="entry name" value="Trans_hexapeptide_repeat"/>
</dbReference>
<dbReference type="InterPro" id="IPR018357">
    <property type="entry name" value="Hexapep_transf_CS"/>
</dbReference>
<dbReference type="Pfam" id="PF00132">
    <property type="entry name" value="Hexapep"/>
    <property type="match status" value="1"/>
</dbReference>
<proteinExistence type="predicted"/>
<comment type="caution">
    <text evidence="3">The sequence shown here is derived from an EMBL/GenBank/DDBJ whole genome shotgun (WGS) entry which is preliminary data.</text>
</comment>
<dbReference type="InterPro" id="IPR001451">
    <property type="entry name" value="Hexapep"/>
</dbReference>
<name>A0ABS4WE87_9MICC</name>
<evidence type="ECO:0000313" key="3">
    <source>
        <dbReference type="EMBL" id="MBP2374527.1"/>
    </source>
</evidence>
<dbReference type="EMBL" id="JAGIOE010000001">
    <property type="protein sequence ID" value="MBP2374527.1"/>
    <property type="molecule type" value="Genomic_DNA"/>
</dbReference>
<dbReference type="PROSITE" id="PS00101">
    <property type="entry name" value="HEXAPEP_TRANSFERASES"/>
    <property type="match status" value="1"/>
</dbReference>
<dbReference type="CDD" id="cd03349">
    <property type="entry name" value="LbH_XAT"/>
    <property type="match status" value="1"/>
</dbReference>